<accession>A0ACB0XX84</accession>
<proteinExistence type="predicted"/>
<dbReference type="Proteomes" id="UP001497535">
    <property type="component" value="Unassembled WGS sequence"/>
</dbReference>
<protein>
    <submittedName>
        <fullName evidence="1">Uncharacterized protein</fullName>
    </submittedName>
</protein>
<keyword evidence="2" id="KW-1185">Reference proteome</keyword>
<evidence type="ECO:0000313" key="2">
    <source>
        <dbReference type="Proteomes" id="UP001497535"/>
    </source>
</evidence>
<name>A0ACB0XX84_MELEN</name>
<organism evidence="1 2">
    <name type="scientific">Meloidogyne enterolobii</name>
    <name type="common">Root-knot nematode worm</name>
    <name type="synonym">Meloidogyne mayaguensis</name>
    <dbReference type="NCBI Taxonomy" id="390850"/>
    <lineage>
        <taxon>Eukaryota</taxon>
        <taxon>Metazoa</taxon>
        <taxon>Ecdysozoa</taxon>
        <taxon>Nematoda</taxon>
        <taxon>Chromadorea</taxon>
        <taxon>Rhabditida</taxon>
        <taxon>Tylenchina</taxon>
        <taxon>Tylenchomorpha</taxon>
        <taxon>Tylenchoidea</taxon>
        <taxon>Meloidogynidae</taxon>
        <taxon>Meloidogyninae</taxon>
        <taxon>Meloidogyne</taxon>
    </lineage>
</organism>
<gene>
    <name evidence="1" type="ORF">MENTE1834_LOCUS4679</name>
</gene>
<sequence length="50" mass="6064">MRNELNKRIYNPEGFPLEKADPNENKILDRMFETNKKRRLNEAKGGKRRF</sequence>
<dbReference type="EMBL" id="CAVMJV010000003">
    <property type="protein sequence ID" value="CAK5021260.1"/>
    <property type="molecule type" value="Genomic_DNA"/>
</dbReference>
<reference evidence="1" key="1">
    <citation type="submission" date="2023-11" db="EMBL/GenBank/DDBJ databases">
        <authorList>
            <person name="Poullet M."/>
        </authorList>
    </citation>
    <scope>NUCLEOTIDE SEQUENCE</scope>
    <source>
        <strain evidence="1">E1834</strain>
    </source>
</reference>
<comment type="caution">
    <text evidence="1">The sequence shown here is derived from an EMBL/GenBank/DDBJ whole genome shotgun (WGS) entry which is preliminary data.</text>
</comment>
<evidence type="ECO:0000313" key="1">
    <source>
        <dbReference type="EMBL" id="CAK5021260.1"/>
    </source>
</evidence>